<organism evidence="1 2">
    <name type="scientific">Melastoma candidum</name>
    <dbReference type="NCBI Taxonomy" id="119954"/>
    <lineage>
        <taxon>Eukaryota</taxon>
        <taxon>Viridiplantae</taxon>
        <taxon>Streptophyta</taxon>
        <taxon>Embryophyta</taxon>
        <taxon>Tracheophyta</taxon>
        <taxon>Spermatophyta</taxon>
        <taxon>Magnoliopsida</taxon>
        <taxon>eudicotyledons</taxon>
        <taxon>Gunneridae</taxon>
        <taxon>Pentapetalae</taxon>
        <taxon>rosids</taxon>
        <taxon>malvids</taxon>
        <taxon>Myrtales</taxon>
        <taxon>Melastomataceae</taxon>
        <taxon>Melastomatoideae</taxon>
        <taxon>Melastomateae</taxon>
        <taxon>Melastoma</taxon>
    </lineage>
</organism>
<keyword evidence="2" id="KW-1185">Reference proteome</keyword>
<dbReference type="EMBL" id="CM042883">
    <property type="protein sequence ID" value="KAI4378420.1"/>
    <property type="molecule type" value="Genomic_DNA"/>
</dbReference>
<sequence length="355" mass="38849">MKRQQQSALLSSSSSYRERNGRAENSQDLQVKGVGCMSGFFHFVFKYQNKRKSLTNGKKHEKIIVVPMTVAEPPQAPAAVPEKAGTIGDAKSTNRDKGCRVMAHETPRSPTIQPEMRLRSPRAATRPLTLVARLMGLSCEAEGEGAKGAPETAAEKRRKLLGALEKCDEDLKALKKIIDVVMQSEVGDRKQVGGEGPSPVSVLDWPKISSEKNNRSSIDITRAKAHQLRKKLGGTDQEDASATNGTPRNSIRLLERITDEPFSSASRLSNRERLAVAAAGTSASSRPSKAMTESVEQVCRDVTWGERREAGRIGVALHDHICRELIEETVLEMGSPGKGDPGQLPFEACRRRLVF</sequence>
<evidence type="ECO:0000313" key="2">
    <source>
        <dbReference type="Proteomes" id="UP001057402"/>
    </source>
</evidence>
<comment type="caution">
    <text evidence="1">The sequence shown here is derived from an EMBL/GenBank/DDBJ whole genome shotgun (WGS) entry which is preliminary data.</text>
</comment>
<name>A0ACB9RHF9_9MYRT</name>
<proteinExistence type="predicted"/>
<evidence type="ECO:0000313" key="1">
    <source>
        <dbReference type="EMBL" id="KAI4378420.1"/>
    </source>
</evidence>
<reference evidence="2" key="1">
    <citation type="journal article" date="2023" name="Front. Plant Sci.">
        <title>Chromosomal-level genome assembly of Melastoma candidum provides insights into trichome evolution.</title>
        <authorList>
            <person name="Zhong Y."/>
            <person name="Wu W."/>
            <person name="Sun C."/>
            <person name="Zou P."/>
            <person name="Liu Y."/>
            <person name="Dai S."/>
            <person name="Zhou R."/>
        </authorList>
    </citation>
    <scope>NUCLEOTIDE SEQUENCE [LARGE SCALE GENOMIC DNA]</scope>
</reference>
<accession>A0ACB9RHF9</accession>
<gene>
    <name evidence="1" type="ORF">MLD38_015900</name>
</gene>
<protein>
    <submittedName>
        <fullName evidence="1">Uncharacterized protein</fullName>
    </submittedName>
</protein>
<dbReference type="Proteomes" id="UP001057402">
    <property type="component" value="Chromosome 4"/>
</dbReference>